<accession>A0A2M7FWZ0</accession>
<evidence type="ECO:0000313" key="2">
    <source>
        <dbReference type="EMBL" id="PIW13778.1"/>
    </source>
</evidence>
<comment type="caution">
    <text evidence="2">The sequence shown here is derived from an EMBL/GenBank/DDBJ whole genome shotgun (WGS) entry which is preliminary data.</text>
</comment>
<dbReference type="SUPFAM" id="SSF48452">
    <property type="entry name" value="TPR-like"/>
    <property type="match status" value="1"/>
</dbReference>
<feature type="transmembrane region" description="Helical" evidence="1">
    <location>
        <begin position="48"/>
        <end position="73"/>
    </location>
</feature>
<feature type="transmembrane region" description="Helical" evidence="1">
    <location>
        <begin position="94"/>
        <end position="111"/>
    </location>
</feature>
<keyword evidence="1" id="KW-0812">Transmembrane</keyword>
<sequence length="956" mass="108079">MFRQSFRKSLLLAFVLLLLLSSFSLIQGLLEVPNQWGYRSFDLFRWGFAFFSQSIRVALLTLSLPLLSLTLYGEWLQTRSLQRMELLALLRREYLRWWAGISLVLLGLTYWSQSLRYDSGRELSWESTLLVIGMSLILALLMCVSPAQLLSLSLPAALLLLWLIYFSDWQAWGLPLGRVLAWGGGFGFLFLLYRQIFQYQGDLFIDASLDLGQSSETLTRLLAPRAGSGSFATARGWRGRLQQFVLFTQPARQTYLQLLFVGGLGLLVLTLIFLRNPAFVTATGIDTLYLTILQGGCVGMGAMILLIPPRMLGQKYWEFWASRPQNAFGQYLGGWALQGGLLLGLAGFALILGGFQPEIWQYLQLGAWCEVAVFFLLGGEVLLWGGIFLFGLSITLAPALFVAFLAVLHTPAWPAWLLWGMALLVRLYDLYRFRQGFWEPLKAPLQIALRAGRHYALPGILFCGLAYGGIQAEPLPRLISQSEGAFHRSAFDRWLLSSDIIKFIYLKDTKSEDWGDPWEERRRLNSTVGLQRLLVSPWDADAALLMAESALETGLKSSWPGSRRYAQDEDARQEVLYYSDLARFWLKAGEQGLAMNQVRIQAKLAQLESQPQAALKALQEVVKQAPQPEDLLQMAELQQNLLQYRQALATLQDLALRFPAQAGEAWFRSGNVAQEAGLSAEALAYYQRSAQIQFQADQKSLPEAALWGNSLLRRRPELCADKQIALTLPSLQTYFKALKGRFSAGRKLNSVNLACQAPEVSTGRQPDVWHGAWYLAQNQPEKALPYFSSGDLRGWKAEALRQAGSKQAALKLAQNLARPWRYLSDDVYRLSYYYRNAYDTEQYLVHRILLLLEPKPGKDSGLHVLLRSTEPELDWPLVEQAFAAQPQIQLELKRLHQALQTFALAYAKNGALNLSHHRSWPQLYAMLMLSKTLPAELRRPEFLAAEQVIQKAVKMR</sequence>
<feature type="transmembrane region" description="Helical" evidence="1">
    <location>
        <begin position="382"/>
        <end position="407"/>
    </location>
</feature>
<feature type="transmembrane region" description="Helical" evidence="1">
    <location>
        <begin position="287"/>
        <end position="307"/>
    </location>
</feature>
<feature type="transmembrane region" description="Helical" evidence="1">
    <location>
        <begin position="123"/>
        <end position="142"/>
    </location>
</feature>
<dbReference type="EMBL" id="PFFQ01000066">
    <property type="protein sequence ID" value="PIW13778.1"/>
    <property type="molecule type" value="Genomic_DNA"/>
</dbReference>
<protein>
    <submittedName>
        <fullName evidence="2">Uncharacterized protein</fullName>
    </submittedName>
</protein>
<gene>
    <name evidence="2" type="ORF">COW36_24225</name>
</gene>
<reference evidence="2 3" key="1">
    <citation type="submission" date="2017-09" db="EMBL/GenBank/DDBJ databases">
        <title>Depth-based differentiation of microbial function through sediment-hosted aquifers and enrichment of novel symbionts in the deep terrestrial subsurface.</title>
        <authorList>
            <person name="Probst A.J."/>
            <person name="Ladd B."/>
            <person name="Jarett J.K."/>
            <person name="Geller-Mcgrath D.E."/>
            <person name="Sieber C.M."/>
            <person name="Emerson J.B."/>
            <person name="Anantharaman K."/>
            <person name="Thomas B.C."/>
            <person name="Malmstrom R."/>
            <person name="Stieglmeier M."/>
            <person name="Klingl A."/>
            <person name="Woyke T."/>
            <person name="Ryan C.M."/>
            <person name="Banfield J.F."/>
        </authorList>
    </citation>
    <scope>NUCLEOTIDE SEQUENCE [LARGE SCALE GENOMIC DNA]</scope>
    <source>
        <strain evidence="2">CG17_big_fil_post_rev_8_21_14_2_50_48_46</strain>
    </source>
</reference>
<feature type="transmembrane region" description="Helical" evidence="1">
    <location>
        <begin position="328"/>
        <end position="353"/>
    </location>
</feature>
<evidence type="ECO:0000256" key="1">
    <source>
        <dbReference type="SAM" id="Phobius"/>
    </source>
</evidence>
<dbReference type="Proteomes" id="UP000231019">
    <property type="component" value="Unassembled WGS sequence"/>
</dbReference>
<dbReference type="Gene3D" id="1.25.40.10">
    <property type="entry name" value="Tetratricopeptide repeat domain"/>
    <property type="match status" value="1"/>
</dbReference>
<keyword evidence="1" id="KW-1133">Transmembrane helix</keyword>
<feature type="transmembrane region" description="Helical" evidence="1">
    <location>
        <begin position="172"/>
        <end position="193"/>
    </location>
</feature>
<organism evidence="2 3">
    <name type="scientific">bacterium (Candidatus Blackallbacteria) CG17_big_fil_post_rev_8_21_14_2_50_48_46</name>
    <dbReference type="NCBI Taxonomy" id="2014261"/>
    <lineage>
        <taxon>Bacteria</taxon>
        <taxon>Candidatus Blackallbacteria</taxon>
    </lineage>
</organism>
<feature type="transmembrane region" description="Helical" evidence="1">
    <location>
        <begin position="149"/>
        <end position="166"/>
    </location>
</feature>
<dbReference type="InterPro" id="IPR011990">
    <property type="entry name" value="TPR-like_helical_dom_sf"/>
</dbReference>
<feature type="transmembrane region" description="Helical" evidence="1">
    <location>
        <begin position="255"/>
        <end position="275"/>
    </location>
</feature>
<keyword evidence="1" id="KW-0472">Membrane</keyword>
<evidence type="ECO:0000313" key="3">
    <source>
        <dbReference type="Proteomes" id="UP000231019"/>
    </source>
</evidence>
<dbReference type="AlphaFoldDB" id="A0A2M7FWZ0"/>
<name>A0A2M7FWZ0_9BACT</name>
<proteinExistence type="predicted"/>